<evidence type="ECO:0000256" key="2">
    <source>
        <dbReference type="ARBA" id="ARBA00023125"/>
    </source>
</evidence>
<keyword evidence="7" id="KW-1185">Reference proteome</keyword>
<dbReference type="GO" id="GO:0003677">
    <property type="term" value="F:DNA binding"/>
    <property type="evidence" value="ECO:0007669"/>
    <property type="project" value="UniProtKB-UniRule"/>
</dbReference>
<evidence type="ECO:0000256" key="4">
    <source>
        <dbReference type="PROSITE-ProRule" id="PRU00320"/>
    </source>
</evidence>
<evidence type="ECO:0000259" key="5">
    <source>
        <dbReference type="PROSITE" id="PS50960"/>
    </source>
</evidence>
<name>A0A6J2XQX7_SITOR</name>
<keyword evidence="2 4" id="KW-0238">DNA-binding</keyword>
<evidence type="ECO:0000313" key="8">
    <source>
        <dbReference type="RefSeq" id="XP_030753064.1"/>
    </source>
</evidence>
<keyword evidence="3 4" id="KW-0539">Nucleus</keyword>
<dbReference type="Proteomes" id="UP000504635">
    <property type="component" value="Unplaced"/>
</dbReference>
<dbReference type="SUPFAM" id="SSF46689">
    <property type="entry name" value="Homeodomain-like"/>
    <property type="match status" value="1"/>
</dbReference>
<dbReference type="GeneID" id="115880076"/>
<protein>
    <submittedName>
        <fullName evidence="8">Uncharacterized protein LOC115880076</fullName>
    </submittedName>
</protein>
<dbReference type="InParanoid" id="A0A6J2XQX7"/>
<dbReference type="OrthoDB" id="10031330at2759"/>
<feature type="domain" description="HTH CENPB-type" evidence="6">
    <location>
        <begin position="53"/>
        <end position="128"/>
    </location>
</feature>
<dbReference type="KEGG" id="soy:115880076"/>
<gene>
    <name evidence="8" type="primary">LOC115880076</name>
</gene>
<dbReference type="InterPro" id="IPR006600">
    <property type="entry name" value="HTH_CenpB_DNA-bd_dom"/>
</dbReference>
<dbReference type="Pfam" id="PF05225">
    <property type="entry name" value="HTH_psq"/>
    <property type="match status" value="1"/>
</dbReference>
<dbReference type="PROSITE" id="PS50960">
    <property type="entry name" value="HTH_PSQ"/>
    <property type="match status" value="1"/>
</dbReference>
<dbReference type="InterPro" id="IPR009057">
    <property type="entry name" value="Homeodomain-like_sf"/>
</dbReference>
<dbReference type="PROSITE" id="PS51253">
    <property type="entry name" value="HTH_CENPB"/>
    <property type="match status" value="1"/>
</dbReference>
<proteinExistence type="predicted"/>
<feature type="domain" description="HTH psq-type" evidence="5">
    <location>
        <begin position="1"/>
        <end position="51"/>
    </location>
</feature>
<dbReference type="InterPro" id="IPR007889">
    <property type="entry name" value="HTH_Psq"/>
</dbReference>
<dbReference type="Pfam" id="PF03221">
    <property type="entry name" value="HTH_Tnp_Tc5"/>
    <property type="match status" value="1"/>
</dbReference>
<dbReference type="GO" id="GO:0005634">
    <property type="term" value="C:nucleus"/>
    <property type="evidence" value="ECO:0007669"/>
    <property type="project" value="UniProtKB-SubCell"/>
</dbReference>
<evidence type="ECO:0000259" key="6">
    <source>
        <dbReference type="PROSITE" id="PS51253"/>
    </source>
</evidence>
<accession>A0A6J2XQX7</accession>
<dbReference type="RefSeq" id="XP_030753064.1">
    <property type="nucleotide sequence ID" value="XM_030897204.1"/>
</dbReference>
<evidence type="ECO:0000256" key="3">
    <source>
        <dbReference type="ARBA" id="ARBA00023242"/>
    </source>
</evidence>
<comment type="subcellular location">
    <subcellularLocation>
        <location evidence="1 4">Nucleus</location>
    </subcellularLocation>
</comment>
<dbReference type="AlphaFoldDB" id="A0A6J2XQX7"/>
<sequence>MDKKKRLNYSSEALNKAIGAVQAGMPVKTASKKYNVPRATLQDKVKGRTLLGKKCGPETTLTEPEESLLVQWLFDISKRGFPATKKQVLDSVQLLLKELGRTNKFTDGRPGRKWYELFLKRHPELTTRIPQNHLAQEPS</sequence>
<dbReference type="Gene3D" id="1.10.10.60">
    <property type="entry name" value="Homeodomain-like"/>
    <property type="match status" value="1"/>
</dbReference>
<evidence type="ECO:0000313" key="7">
    <source>
        <dbReference type="Proteomes" id="UP000504635"/>
    </source>
</evidence>
<feature type="DNA-binding region" description="H-T-H motif" evidence="4">
    <location>
        <begin position="27"/>
        <end position="47"/>
    </location>
</feature>
<reference evidence="8" key="1">
    <citation type="submission" date="2025-08" db="UniProtKB">
        <authorList>
            <consortium name="RefSeq"/>
        </authorList>
    </citation>
    <scope>IDENTIFICATION</scope>
    <source>
        <tissue evidence="8">Gonads</tissue>
    </source>
</reference>
<evidence type="ECO:0000256" key="1">
    <source>
        <dbReference type="ARBA" id="ARBA00004123"/>
    </source>
</evidence>
<organism evidence="7 8">
    <name type="scientific">Sitophilus oryzae</name>
    <name type="common">Rice weevil</name>
    <name type="synonym">Curculio oryzae</name>
    <dbReference type="NCBI Taxonomy" id="7048"/>
    <lineage>
        <taxon>Eukaryota</taxon>
        <taxon>Metazoa</taxon>
        <taxon>Ecdysozoa</taxon>
        <taxon>Arthropoda</taxon>
        <taxon>Hexapoda</taxon>
        <taxon>Insecta</taxon>
        <taxon>Pterygota</taxon>
        <taxon>Neoptera</taxon>
        <taxon>Endopterygota</taxon>
        <taxon>Coleoptera</taxon>
        <taxon>Polyphaga</taxon>
        <taxon>Cucujiformia</taxon>
        <taxon>Curculionidae</taxon>
        <taxon>Dryophthorinae</taxon>
        <taxon>Sitophilus</taxon>
    </lineage>
</organism>